<feature type="transmembrane region" description="Helical" evidence="7">
    <location>
        <begin position="211"/>
        <end position="235"/>
    </location>
</feature>
<organism evidence="8 9">
    <name type="scientific">Sporidiobolus salmonicolor</name>
    <name type="common">Yeast-like fungus</name>
    <name type="synonym">Sporobolomyces salmonicolor</name>
    <dbReference type="NCBI Taxonomy" id="5005"/>
    <lineage>
        <taxon>Eukaryota</taxon>
        <taxon>Fungi</taxon>
        <taxon>Dikarya</taxon>
        <taxon>Basidiomycota</taxon>
        <taxon>Pucciniomycotina</taxon>
        <taxon>Microbotryomycetes</taxon>
        <taxon>Sporidiobolales</taxon>
        <taxon>Sporidiobolaceae</taxon>
        <taxon>Sporobolomyces</taxon>
    </lineage>
</organism>
<feature type="transmembrane region" description="Helical" evidence="7">
    <location>
        <begin position="143"/>
        <end position="165"/>
    </location>
</feature>
<keyword evidence="5 7" id="KW-0472">Membrane</keyword>
<feature type="transmembrane region" description="Helical" evidence="7">
    <location>
        <begin position="54"/>
        <end position="76"/>
    </location>
</feature>
<proteinExistence type="inferred from homology"/>
<dbReference type="PANTHER" id="PTHR30618:SF0">
    <property type="entry name" value="PURINE-URACIL PERMEASE NCS1"/>
    <property type="match status" value="1"/>
</dbReference>
<evidence type="ECO:0000313" key="9">
    <source>
        <dbReference type="Proteomes" id="UP000243876"/>
    </source>
</evidence>
<evidence type="ECO:0000256" key="6">
    <source>
        <dbReference type="SAM" id="MobiDB-lite"/>
    </source>
</evidence>
<gene>
    <name evidence="8" type="primary">SPOSA6832_04443</name>
</gene>
<accession>A0A0D6ESQ1</accession>
<keyword evidence="9" id="KW-1185">Reference proteome</keyword>
<feature type="transmembrane region" description="Helical" evidence="7">
    <location>
        <begin position="97"/>
        <end position="123"/>
    </location>
</feature>
<feature type="compositionally biased region" description="Basic and acidic residues" evidence="6">
    <location>
        <begin position="372"/>
        <end position="381"/>
    </location>
</feature>
<dbReference type="Pfam" id="PF02133">
    <property type="entry name" value="Transp_cyt_pur"/>
    <property type="match status" value="2"/>
</dbReference>
<feature type="transmembrane region" description="Helical" evidence="7">
    <location>
        <begin position="28"/>
        <end position="48"/>
    </location>
</feature>
<dbReference type="EMBL" id="CENE01000030">
    <property type="protein sequence ID" value="CEQ42610.1"/>
    <property type="molecule type" value="Genomic_DNA"/>
</dbReference>
<evidence type="ECO:0000313" key="8">
    <source>
        <dbReference type="EMBL" id="CEQ42610.1"/>
    </source>
</evidence>
<dbReference type="OrthoDB" id="2018619at2759"/>
<keyword evidence="4 7" id="KW-1133">Transmembrane helix</keyword>
<comment type="subcellular location">
    <subcellularLocation>
        <location evidence="1">Membrane</location>
        <topology evidence="1">Multi-pass membrane protein</topology>
    </subcellularLocation>
</comment>
<evidence type="ECO:0000256" key="7">
    <source>
        <dbReference type="SAM" id="Phobius"/>
    </source>
</evidence>
<dbReference type="Proteomes" id="UP000243876">
    <property type="component" value="Unassembled WGS sequence"/>
</dbReference>
<sequence length="388" mass="42936">MITAIWPSFGRIDNTLPENLGITTQEMVGFLLLWLVQAPLACIPVYRLKTFFSIKAYISMIAFLALFVWSLVITKGKGQIIAGPMDSSKFPQGSRSWAMVAGLNGIVGLYSTGIITGTIPVAISMLCAQAAQQLYGETIFDPASLSKFFAAFAWMVMTLGVNISANQISFATDITSLLPRYLTIFRASILASMLCWATNPWKIVTNAPSFIAFLGAYPVFLAPVATILATDFYLIRKRKVDVREFYDPNGIYRYTYGFNLRAIGAWICALAPNLPAFAHAVDASNPDVQPYTYYFSWCTAFLSPLLPRASAETYMADPPRTPTDFSTITSFFWYLLFNKLFPPTSSLIEEAVYETDMLETDSEQATGSAEGWQKETDKEPTADVVSVV</sequence>
<dbReference type="InterPro" id="IPR045225">
    <property type="entry name" value="Uracil/uridine/allantoin_perm"/>
</dbReference>
<keyword evidence="3 7" id="KW-0812">Transmembrane</keyword>
<comment type="similarity">
    <text evidence="2">Belongs to the purine-cytosine permease (2.A.39) family.</text>
</comment>
<dbReference type="GO" id="GO:0005886">
    <property type="term" value="C:plasma membrane"/>
    <property type="evidence" value="ECO:0007669"/>
    <property type="project" value="TreeGrafter"/>
</dbReference>
<reference evidence="9" key="1">
    <citation type="submission" date="2015-02" db="EMBL/GenBank/DDBJ databases">
        <authorList>
            <person name="Gon?alves P."/>
        </authorList>
    </citation>
    <scope>NUCLEOTIDE SEQUENCE [LARGE SCALE GENOMIC DNA]</scope>
</reference>
<dbReference type="InterPro" id="IPR001248">
    <property type="entry name" value="Pur-cyt_permease"/>
</dbReference>
<dbReference type="PANTHER" id="PTHR30618">
    <property type="entry name" value="NCS1 FAMILY PURINE/PYRIMIDINE TRANSPORTER"/>
    <property type="match status" value="1"/>
</dbReference>
<dbReference type="GO" id="GO:0015205">
    <property type="term" value="F:nucleobase transmembrane transporter activity"/>
    <property type="evidence" value="ECO:0007669"/>
    <property type="project" value="TreeGrafter"/>
</dbReference>
<protein>
    <submittedName>
        <fullName evidence="8">SPOSA6832_04443-mRNA-1:cds</fullName>
    </submittedName>
</protein>
<evidence type="ECO:0000256" key="2">
    <source>
        <dbReference type="ARBA" id="ARBA00008974"/>
    </source>
</evidence>
<dbReference type="Gene3D" id="1.10.4160.10">
    <property type="entry name" value="Hydantoin permease"/>
    <property type="match status" value="1"/>
</dbReference>
<evidence type="ECO:0000256" key="3">
    <source>
        <dbReference type="ARBA" id="ARBA00022692"/>
    </source>
</evidence>
<name>A0A0D6ESQ1_SPOSA</name>
<feature type="region of interest" description="Disordered" evidence="6">
    <location>
        <begin position="359"/>
        <end position="388"/>
    </location>
</feature>
<evidence type="ECO:0000256" key="5">
    <source>
        <dbReference type="ARBA" id="ARBA00023136"/>
    </source>
</evidence>
<dbReference type="AlphaFoldDB" id="A0A0D6ESQ1"/>
<evidence type="ECO:0000256" key="4">
    <source>
        <dbReference type="ARBA" id="ARBA00022989"/>
    </source>
</evidence>
<evidence type="ECO:0000256" key="1">
    <source>
        <dbReference type="ARBA" id="ARBA00004141"/>
    </source>
</evidence>